<keyword evidence="7" id="KW-1185">Reference proteome</keyword>
<evidence type="ECO:0000256" key="4">
    <source>
        <dbReference type="ARBA" id="ARBA00022825"/>
    </source>
</evidence>
<protein>
    <submittedName>
        <fullName evidence="6">Peptidase S49</fullName>
    </submittedName>
</protein>
<dbReference type="SUPFAM" id="SSF52096">
    <property type="entry name" value="ClpP/crotonase"/>
    <property type="match status" value="1"/>
</dbReference>
<dbReference type="InterPro" id="IPR002142">
    <property type="entry name" value="Peptidase_S49"/>
</dbReference>
<evidence type="ECO:0000256" key="3">
    <source>
        <dbReference type="ARBA" id="ARBA00022801"/>
    </source>
</evidence>
<gene>
    <name evidence="6" type="ORF">GCM10008174_11810</name>
</gene>
<reference evidence="6" key="2">
    <citation type="submission" date="2023-01" db="EMBL/GenBank/DDBJ databases">
        <authorList>
            <person name="Sun Q."/>
            <person name="Evtushenko L."/>
        </authorList>
    </citation>
    <scope>NUCLEOTIDE SEQUENCE</scope>
    <source>
        <strain evidence="6">VKM B-2748</strain>
    </source>
</reference>
<dbReference type="GO" id="GO:0006508">
    <property type="term" value="P:proteolysis"/>
    <property type="evidence" value="ECO:0007669"/>
    <property type="project" value="UniProtKB-KW"/>
</dbReference>
<keyword evidence="2" id="KW-0645">Protease</keyword>
<dbReference type="Proteomes" id="UP001143309">
    <property type="component" value="Unassembled WGS sequence"/>
</dbReference>
<accession>A0A9W6JKR9</accession>
<name>A0A9W6JKR9_9HYPH</name>
<dbReference type="InterPro" id="IPR047272">
    <property type="entry name" value="S49_SppA_C"/>
</dbReference>
<evidence type="ECO:0000313" key="7">
    <source>
        <dbReference type="Proteomes" id="UP001143309"/>
    </source>
</evidence>
<dbReference type="EMBL" id="BSFL01000001">
    <property type="protein sequence ID" value="GLK79440.1"/>
    <property type="molecule type" value="Genomic_DNA"/>
</dbReference>
<dbReference type="Gene3D" id="3.90.226.10">
    <property type="entry name" value="2-enoyl-CoA Hydratase, Chain A, domain 1"/>
    <property type="match status" value="1"/>
</dbReference>
<keyword evidence="3" id="KW-0378">Hydrolase</keyword>
<evidence type="ECO:0000256" key="2">
    <source>
        <dbReference type="ARBA" id="ARBA00022670"/>
    </source>
</evidence>
<dbReference type="CDD" id="cd07023">
    <property type="entry name" value="S49_Sppa_N_C"/>
    <property type="match status" value="1"/>
</dbReference>
<comment type="similarity">
    <text evidence="1">Belongs to the peptidase S49 family.</text>
</comment>
<comment type="caution">
    <text evidence="6">The sequence shown here is derived from an EMBL/GenBank/DDBJ whole genome shotgun (WGS) entry which is preliminary data.</text>
</comment>
<dbReference type="InterPro" id="IPR029045">
    <property type="entry name" value="ClpP/crotonase-like_dom_sf"/>
</dbReference>
<sequence>MSGAGRAYLPDMTAILSRLRRLAAPILPERLRAERPVVPVVRLHGAIGVGGGPFRPSITLASAAPLLERAFATPNAKEVALVVNSPGGSPAQSHLIFRRIRQLSAEKEIGVTAFVEDVAASGGYMIACAADEIVADPSSIVGSIGVVSAGFGFDRAIEKLGVERRLHASGANKAILDPFSPEKPEDVERLKEIQREIHEHFIALVKERRGGALGGDPDLFTGAFWTASTGLGLGLVDRIGDLRSTLRERWGEKVDIRPIAARAPLLRRLSGRGEGVGAGVFGAGLADEALAALEARALWSRFGL</sequence>
<proteinExistence type="inferred from homology"/>
<evidence type="ECO:0000313" key="6">
    <source>
        <dbReference type="EMBL" id="GLK79440.1"/>
    </source>
</evidence>
<dbReference type="PANTHER" id="PTHR42987:SF8">
    <property type="entry name" value="PROTEINASE"/>
    <property type="match status" value="1"/>
</dbReference>
<dbReference type="GO" id="GO:0008236">
    <property type="term" value="F:serine-type peptidase activity"/>
    <property type="evidence" value="ECO:0007669"/>
    <property type="project" value="UniProtKB-KW"/>
</dbReference>
<keyword evidence="4" id="KW-0720">Serine protease</keyword>
<dbReference type="PANTHER" id="PTHR42987">
    <property type="entry name" value="PEPTIDASE S49"/>
    <property type="match status" value="1"/>
</dbReference>
<evidence type="ECO:0000259" key="5">
    <source>
        <dbReference type="Pfam" id="PF01343"/>
    </source>
</evidence>
<feature type="domain" description="Peptidase S49" evidence="5">
    <location>
        <begin position="106"/>
        <end position="247"/>
    </location>
</feature>
<reference evidence="6" key="1">
    <citation type="journal article" date="2014" name="Int. J. Syst. Evol. Microbiol.">
        <title>Complete genome sequence of Corynebacterium casei LMG S-19264T (=DSM 44701T), isolated from a smear-ripened cheese.</title>
        <authorList>
            <consortium name="US DOE Joint Genome Institute (JGI-PGF)"/>
            <person name="Walter F."/>
            <person name="Albersmeier A."/>
            <person name="Kalinowski J."/>
            <person name="Ruckert C."/>
        </authorList>
    </citation>
    <scope>NUCLEOTIDE SEQUENCE</scope>
    <source>
        <strain evidence="6">VKM B-2748</strain>
    </source>
</reference>
<dbReference type="Pfam" id="PF01343">
    <property type="entry name" value="Peptidase_S49"/>
    <property type="match status" value="1"/>
</dbReference>
<organism evidence="6 7">
    <name type="scientific">Methylopila turkensis</name>
    <dbReference type="NCBI Taxonomy" id="1437816"/>
    <lineage>
        <taxon>Bacteria</taxon>
        <taxon>Pseudomonadati</taxon>
        <taxon>Pseudomonadota</taxon>
        <taxon>Alphaproteobacteria</taxon>
        <taxon>Hyphomicrobiales</taxon>
        <taxon>Methylopilaceae</taxon>
        <taxon>Methylopila</taxon>
    </lineage>
</organism>
<dbReference type="AlphaFoldDB" id="A0A9W6JKR9"/>
<dbReference type="Gene3D" id="6.20.330.10">
    <property type="match status" value="1"/>
</dbReference>
<evidence type="ECO:0000256" key="1">
    <source>
        <dbReference type="ARBA" id="ARBA00008683"/>
    </source>
</evidence>